<accession>A0A0G0K6V8</accession>
<sequence length="85" mass="9862">MKNQTPDNNFTTSDFYVAAFLLAYKYQLVGINKTDARRFRFVFVDQPGRPQFVEGYFLGYTDVNAKEFVLAIKELKSLMYNDAIS</sequence>
<gene>
    <name evidence="2" type="ORF">US91_C0001G0097</name>
</gene>
<dbReference type="Pfam" id="PF18903">
    <property type="entry name" value="DUF5659"/>
    <property type="match status" value="1"/>
</dbReference>
<organism evidence="2 3">
    <name type="scientific">Candidatus Falkowbacteria bacterium GW2011_GWE1_38_31</name>
    <dbReference type="NCBI Taxonomy" id="1618638"/>
    <lineage>
        <taxon>Bacteria</taxon>
        <taxon>Candidatus Falkowiibacteriota</taxon>
    </lineage>
</organism>
<name>A0A0G0K6V8_9BACT</name>
<dbReference type="Proteomes" id="UP000034022">
    <property type="component" value="Unassembled WGS sequence"/>
</dbReference>
<reference evidence="2 3" key="1">
    <citation type="journal article" date="2015" name="Nature">
        <title>rRNA introns, odd ribosomes, and small enigmatic genomes across a large radiation of phyla.</title>
        <authorList>
            <person name="Brown C.T."/>
            <person name="Hug L.A."/>
            <person name="Thomas B.C."/>
            <person name="Sharon I."/>
            <person name="Castelle C.J."/>
            <person name="Singh A."/>
            <person name="Wilkins M.J."/>
            <person name="Williams K.H."/>
            <person name="Banfield J.F."/>
        </authorList>
    </citation>
    <scope>NUCLEOTIDE SEQUENCE [LARGE SCALE GENOMIC DNA]</scope>
</reference>
<dbReference type="AlphaFoldDB" id="A0A0G0K6V8"/>
<dbReference type="EMBL" id="LBUU01000001">
    <property type="protein sequence ID" value="KKQ71170.1"/>
    <property type="molecule type" value="Genomic_DNA"/>
</dbReference>
<comment type="caution">
    <text evidence="2">The sequence shown here is derived from an EMBL/GenBank/DDBJ whole genome shotgun (WGS) entry which is preliminary data.</text>
</comment>
<proteinExistence type="predicted"/>
<dbReference type="InterPro" id="IPR043718">
    <property type="entry name" value="DUF5659"/>
</dbReference>
<evidence type="ECO:0000259" key="1">
    <source>
        <dbReference type="Pfam" id="PF18903"/>
    </source>
</evidence>
<evidence type="ECO:0000313" key="3">
    <source>
        <dbReference type="Proteomes" id="UP000034022"/>
    </source>
</evidence>
<feature type="domain" description="DUF5659" evidence="1">
    <location>
        <begin position="8"/>
        <end position="81"/>
    </location>
</feature>
<evidence type="ECO:0000313" key="2">
    <source>
        <dbReference type="EMBL" id="KKQ71170.1"/>
    </source>
</evidence>
<protein>
    <recommendedName>
        <fullName evidence="1">DUF5659 domain-containing protein</fullName>
    </recommendedName>
</protein>